<dbReference type="GO" id="GO:0003676">
    <property type="term" value="F:nucleic acid binding"/>
    <property type="evidence" value="ECO:0007669"/>
    <property type="project" value="InterPro"/>
</dbReference>
<feature type="compositionally biased region" description="Polar residues" evidence="1">
    <location>
        <begin position="866"/>
        <end position="875"/>
    </location>
</feature>
<reference evidence="4" key="1">
    <citation type="submission" date="2011-12" db="EMBL/GenBank/DDBJ databases">
        <authorList>
            <consortium name="The Broad Institute Genome Sequencing Platform"/>
            <person name="Russ C."/>
            <person name="Tyler B."/>
            <person name="Panabieres F."/>
            <person name="Shan W."/>
            <person name="Tripathy S."/>
            <person name="Grunwald N."/>
            <person name="Machado M."/>
            <person name="Young S.K."/>
            <person name="Zeng Q."/>
            <person name="Gargeya S."/>
            <person name="Fitzgerald M."/>
            <person name="Haas B."/>
            <person name="Abouelleil A."/>
            <person name="Alvarado L."/>
            <person name="Arachchi H.M."/>
            <person name="Berlin A."/>
            <person name="Chapman S.B."/>
            <person name="Gearin G."/>
            <person name="Goldberg J."/>
            <person name="Griggs A."/>
            <person name="Gujja S."/>
            <person name="Hansen M."/>
            <person name="Heiman D."/>
            <person name="Howarth C."/>
            <person name="Larimer J."/>
            <person name="Lui A."/>
            <person name="MacDonald P.J.P."/>
            <person name="McCowen C."/>
            <person name="Montmayeur A."/>
            <person name="Murphy C."/>
            <person name="Neiman D."/>
            <person name="Pearson M."/>
            <person name="Priest M."/>
            <person name="Roberts A."/>
            <person name="Saif S."/>
            <person name="Shea T."/>
            <person name="Sisk P."/>
            <person name="Stolte C."/>
            <person name="Sykes S."/>
            <person name="Wortman J."/>
            <person name="Nusbaum C."/>
            <person name="Birren B."/>
        </authorList>
    </citation>
    <scope>NUCLEOTIDE SEQUENCE [LARGE SCALE GENOMIC DNA]</scope>
    <source>
        <strain evidence="4">INRA-310</strain>
    </source>
</reference>
<dbReference type="SUPFAM" id="SSF50630">
    <property type="entry name" value="Acid proteases"/>
    <property type="match status" value="1"/>
</dbReference>
<evidence type="ECO:0000259" key="2">
    <source>
        <dbReference type="Pfam" id="PF03732"/>
    </source>
</evidence>
<dbReference type="OrthoDB" id="129563at2759"/>
<dbReference type="CDD" id="cd00303">
    <property type="entry name" value="retropepsin_like"/>
    <property type="match status" value="1"/>
</dbReference>
<dbReference type="SUPFAM" id="SSF57756">
    <property type="entry name" value="Retrovirus zinc finger-like domains"/>
    <property type="match status" value="1"/>
</dbReference>
<feature type="region of interest" description="Disordered" evidence="1">
    <location>
        <begin position="1"/>
        <end position="112"/>
    </location>
</feature>
<name>W2Q7M2_PHYN3</name>
<evidence type="ECO:0000313" key="3">
    <source>
        <dbReference type="EMBL" id="ETN08255.1"/>
    </source>
</evidence>
<feature type="compositionally biased region" description="Basic and acidic residues" evidence="1">
    <location>
        <begin position="583"/>
        <end position="595"/>
    </location>
</feature>
<dbReference type="InterPro" id="IPR036875">
    <property type="entry name" value="Znf_CCHC_sf"/>
</dbReference>
<protein>
    <recommendedName>
        <fullName evidence="2">Retrotransposon gag domain-containing protein</fullName>
    </recommendedName>
</protein>
<feature type="region of interest" description="Disordered" evidence="1">
    <location>
        <begin position="848"/>
        <end position="930"/>
    </location>
</feature>
<dbReference type="VEuPathDB" id="FungiDB:PPTG_12085"/>
<dbReference type="SUPFAM" id="SSF56672">
    <property type="entry name" value="DNA/RNA polymerases"/>
    <property type="match status" value="1"/>
</dbReference>
<dbReference type="Pfam" id="PF03732">
    <property type="entry name" value="Retrotrans_gag"/>
    <property type="match status" value="1"/>
</dbReference>
<dbReference type="STRING" id="761204.W2Q7M2"/>
<evidence type="ECO:0000313" key="4">
    <source>
        <dbReference type="Proteomes" id="UP000018817"/>
    </source>
</evidence>
<feature type="region of interest" description="Disordered" evidence="1">
    <location>
        <begin position="408"/>
        <end position="474"/>
    </location>
</feature>
<dbReference type="Gene3D" id="3.10.10.10">
    <property type="entry name" value="HIV Type 1 Reverse Transcriptase, subunit A, domain 1"/>
    <property type="match status" value="1"/>
</dbReference>
<accession>W2Q7M2</accession>
<dbReference type="Proteomes" id="UP000018817">
    <property type="component" value="Unassembled WGS sequence"/>
</dbReference>
<sequence>MAAQDHDDVVMVNVSDVRGDKQQAPPVRQILHVRHVQQGQQGPPAPQAQRAPPVRPGLAANPGRDSDGDGDSSDNSDHDGGDDGGNARRGTPAGPVAMAPPPPPPPAQVAQQPYGALVTPTWVYQAPRHERKLRLPKFKGLDEPKLTVKAWLKAVKNELRRQTAILRTEWREHEVFIEMVANLEGEALLWYDTVEDSFNRREDQTFENLSRLMRGRYMIQRSNPEVVARLRQRRQQRGEPLVEYAQKLRVISSSNPVGEEWLVDAFLEGMSNRWHATLVRGHRPTTLNEAVEQVGEYGEGYGVGLAMALRTQDERAATARATVAPVPNAAPMRPSLRTTELGAVVSGYENYGLVKRSDFQYDVEGRLVVPKNNTVLQGAGQWNTVIPVGYRLVPEEAVTADYGTLPNNLQAVGPTQNTGQRQHTTRNQRSDGGGNPNRRAGKAFKLEGQDTGRQMQQQSQHRWSGGSNGGNTELLRTKEDRLRNHQRYLDRRTQPYVPRRAAAKPDDMCFYCHGFGHHARACELKKADLEESSSVVGPNADANNNNADNELARGKEQGECPSSEESALATEEANFYGQAEEVETPRGGRVKDGKVWGRRRKRKRGSREQDSRQPAKRPRAPEVGGERRQVLATVLGGGMRLKDATSDQQGVEDQRVEDAGGCNQPARGVAAVEPPVATIRRVRFEDERVLTRGDGETAPFKGQDPTTNDLTAEARTAVPSCVRLEALPTEQVNAGCLGTNGKQEEPADAMTRGIYEDEEIQGDASGNGTHPRQWNGVPSTGDGEALTLLMNELMMEVQRRNEPQAKTLRLKVAQRQEDIQKAEADRRWETTQAAKQEKVLRRACIRTMRGRRKAPQSQAVAAPATNRGTTSQSAKVNEGPLDDEERPLTEEVTLVRASRARRRQERRVRKARAKERRMNERRDPQRQYPAGSFYSYDEHRQTGGHAAAIQELTMSSLAYQKPRTVKTVKRGNNKQLKKVYKYQSGSTYSSPSTQWSSAAGRHCKTGKLRAVQAPAIDQLPTATVKVRGVTQSVKLDTGAQYSVAGRSWCEHGERIHMPPPVDFMEGFSGVSVRVLGVWRFVLWTQYSQKMTLDALIVDNDTTDFLIGEDWMYDQGVKIDFVVGEMKWYDGDVKKVLPFTGVGTREQRKRLAKVRLLKKAKVQAQTCHNVELAVSEPDGTVGLFQPRKRKEPYLLVAPTVTKVTSGRVKVPILNLMGKTTKLPSREALGTWTPLRDEMEILELKGELEPERVNKWLDEISLRRETLSNEETLTLGDMTNEDRELLLKLLRNYPDLLEPKEGCPPATTLGVEHHINTGNAAPIKMRSRRYSRSEQEVIDKEVGNMLHDGVIEEGTGAWGFPVVLVRKKDGTV</sequence>
<feature type="compositionally biased region" description="Low complexity" evidence="1">
    <location>
        <begin position="539"/>
        <end position="549"/>
    </location>
</feature>
<evidence type="ECO:0000256" key="1">
    <source>
        <dbReference type="SAM" id="MobiDB-lite"/>
    </source>
</evidence>
<proteinExistence type="predicted"/>
<feature type="compositionally biased region" description="Low complexity" evidence="1">
    <location>
        <begin position="36"/>
        <end position="52"/>
    </location>
</feature>
<feature type="domain" description="Retrotransposon gag" evidence="2">
    <location>
        <begin position="180"/>
        <end position="271"/>
    </location>
</feature>
<dbReference type="Gene3D" id="2.40.70.10">
    <property type="entry name" value="Acid Proteases"/>
    <property type="match status" value="1"/>
</dbReference>
<feature type="compositionally biased region" description="Basic and acidic residues" evidence="1">
    <location>
        <begin position="916"/>
        <end position="925"/>
    </location>
</feature>
<feature type="compositionally biased region" description="Polar residues" evidence="1">
    <location>
        <begin position="451"/>
        <end position="462"/>
    </location>
</feature>
<feature type="compositionally biased region" description="Basic residues" evidence="1">
    <location>
        <begin position="596"/>
        <end position="605"/>
    </location>
</feature>
<gene>
    <name evidence="3" type="ORF">PPTG_12085</name>
</gene>
<feature type="compositionally biased region" description="Basic residues" evidence="1">
    <location>
        <begin position="898"/>
        <end position="915"/>
    </location>
</feature>
<organism evidence="3 4">
    <name type="scientific">Phytophthora nicotianae (strain INRA-310)</name>
    <name type="common">Phytophthora parasitica</name>
    <dbReference type="NCBI Taxonomy" id="761204"/>
    <lineage>
        <taxon>Eukaryota</taxon>
        <taxon>Sar</taxon>
        <taxon>Stramenopiles</taxon>
        <taxon>Oomycota</taxon>
        <taxon>Peronosporomycetes</taxon>
        <taxon>Peronosporales</taxon>
        <taxon>Peronosporaceae</taxon>
        <taxon>Phytophthora</taxon>
    </lineage>
</organism>
<feature type="compositionally biased region" description="Low complexity" evidence="1">
    <location>
        <begin position="563"/>
        <end position="573"/>
    </location>
</feature>
<dbReference type="GO" id="GO:0008270">
    <property type="term" value="F:zinc ion binding"/>
    <property type="evidence" value="ECO:0007669"/>
    <property type="project" value="InterPro"/>
</dbReference>
<feature type="compositionally biased region" description="Polar residues" evidence="1">
    <location>
        <begin position="408"/>
        <end position="427"/>
    </location>
</feature>
<dbReference type="InterPro" id="IPR021109">
    <property type="entry name" value="Peptidase_aspartic_dom_sf"/>
</dbReference>
<reference evidence="3 4" key="2">
    <citation type="submission" date="2013-11" db="EMBL/GenBank/DDBJ databases">
        <title>The Genome Sequence of Phytophthora parasitica INRA-310.</title>
        <authorList>
            <consortium name="The Broad Institute Genomics Platform"/>
            <person name="Russ C."/>
            <person name="Tyler B."/>
            <person name="Panabieres F."/>
            <person name="Shan W."/>
            <person name="Tripathy S."/>
            <person name="Grunwald N."/>
            <person name="Machado M."/>
            <person name="Johnson C.S."/>
            <person name="Arredondo F."/>
            <person name="Hong C."/>
            <person name="Coffey M."/>
            <person name="Young S.K."/>
            <person name="Zeng Q."/>
            <person name="Gargeya S."/>
            <person name="Fitzgerald M."/>
            <person name="Abouelleil A."/>
            <person name="Alvarado L."/>
            <person name="Chapman S.B."/>
            <person name="Gainer-Dewar J."/>
            <person name="Goldberg J."/>
            <person name="Griggs A."/>
            <person name="Gujja S."/>
            <person name="Hansen M."/>
            <person name="Howarth C."/>
            <person name="Imamovic A."/>
            <person name="Ireland A."/>
            <person name="Larimer J."/>
            <person name="McCowan C."/>
            <person name="Murphy C."/>
            <person name="Pearson M."/>
            <person name="Poon T.W."/>
            <person name="Priest M."/>
            <person name="Roberts A."/>
            <person name="Saif S."/>
            <person name="Shea T."/>
            <person name="Sykes S."/>
            <person name="Wortman J."/>
            <person name="Nusbaum C."/>
            <person name="Birren B."/>
        </authorList>
    </citation>
    <scope>NUCLEOTIDE SEQUENCE [LARGE SCALE GENOMIC DNA]</scope>
    <source>
        <strain evidence="3 4">INRA-310</strain>
    </source>
</reference>
<dbReference type="InterPro" id="IPR043502">
    <property type="entry name" value="DNA/RNA_pol_sf"/>
</dbReference>
<dbReference type="RefSeq" id="XP_008906543.1">
    <property type="nucleotide sequence ID" value="XM_008908295.1"/>
</dbReference>
<dbReference type="InterPro" id="IPR005162">
    <property type="entry name" value="Retrotrans_gag_dom"/>
</dbReference>
<feature type="region of interest" description="Disordered" evidence="1">
    <location>
        <begin position="533"/>
        <end position="628"/>
    </location>
</feature>
<feature type="compositionally biased region" description="Pro residues" evidence="1">
    <location>
        <begin position="98"/>
        <end position="107"/>
    </location>
</feature>
<dbReference type="GeneID" id="20181581"/>
<dbReference type="EMBL" id="KI669589">
    <property type="protein sequence ID" value="ETN08255.1"/>
    <property type="molecule type" value="Genomic_DNA"/>
</dbReference>